<organism evidence="2 3">
    <name type="scientific">Epilithonimonas mollis</name>
    <dbReference type="NCBI Taxonomy" id="216903"/>
    <lineage>
        <taxon>Bacteria</taxon>
        <taxon>Pseudomonadati</taxon>
        <taxon>Bacteroidota</taxon>
        <taxon>Flavobacteriia</taxon>
        <taxon>Flavobacteriales</taxon>
        <taxon>Weeksellaceae</taxon>
        <taxon>Chryseobacterium group</taxon>
        <taxon>Epilithonimonas</taxon>
    </lineage>
</organism>
<protein>
    <submittedName>
        <fullName evidence="2">GLPGLI family protein</fullName>
    </submittedName>
</protein>
<evidence type="ECO:0000313" key="3">
    <source>
        <dbReference type="Proteomes" id="UP000184498"/>
    </source>
</evidence>
<feature type="signal peptide" evidence="1">
    <location>
        <begin position="1"/>
        <end position="17"/>
    </location>
</feature>
<feature type="chain" id="PRO_5011957678" evidence="1">
    <location>
        <begin position="18"/>
        <end position="275"/>
    </location>
</feature>
<name>A0A1M6Q0C3_9FLAO</name>
<dbReference type="RefSeq" id="WP_072997063.1">
    <property type="nucleotide sequence ID" value="NZ_FRAM01000001.1"/>
</dbReference>
<dbReference type="Pfam" id="PF09697">
    <property type="entry name" value="Porph_ging"/>
    <property type="match status" value="1"/>
</dbReference>
<dbReference type="EMBL" id="FRAM01000001">
    <property type="protein sequence ID" value="SHK13612.1"/>
    <property type="molecule type" value="Genomic_DNA"/>
</dbReference>
<dbReference type="STRING" id="216903.SAMN05444371_1438"/>
<dbReference type="NCBIfam" id="TIGR01200">
    <property type="entry name" value="GLPGLI"/>
    <property type="match status" value="1"/>
</dbReference>
<dbReference type="Proteomes" id="UP000184498">
    <property type="component" value="Unassembled WGS sequence"/>
</dbReference>
<keyword evidence="3" id="KW-1185">Reference proteome</keyword>
<keyword evidence="1" id="KW-0732">Signal</keyword>
<sequence>MKFLFLTFSLIFGLVNAQTHRFIYEFKFKQNPKQIEFKKENMTLDINPDNVKFYNYHYVTIDSTNITKGQNSQLWDTSTPVIVRVKNSNTNSNYILINDVFVYDTENKINWNLEKETKKFENYTLQKATTTFGGRQWIAWFCKEINISEGPYKFRGLPGMIFQIYDDRNNFDFTLVKSFKLNFNYKTPFIESFYGQKPIKTTPENIDKMLMNEYKDPYHDTREEFKKNPNATFSINGVDVKDISQFKELTESRQRYIRENNNPIEIDKALKYPEN</sequence>
<accession>A0A1M6Q0C3</accession>
<gene>
    <name evidence="2" type="ORF">SAMN05444371_1438</name>
</gene>
<dbReference type="OrthoDB" id="1440774at2"/>
<evidence type="ECO:0000256" key="1">
    <source>
        <dbReference type="SAM" id="SignalP"/>
    </source>
</evidence>
<evidence type="ECO:0000313" key="2">
    <source>
        <dbReference type="EMBL" id="SHK13612.1"/>
    </source>
</evidence>
<dbReference type="InterPro" id="IPR005901">
    <property type="entry name" value="GLPGLI"/>
</dbReference>
<dbReference type="AlphaFoldDB" id="A0A1M6Q0C3"/>
<proteinExistence type="predicted"/>
<reference evidence="3" key="1">
    <citation type="submission" date="2016-11" db="EMBL/GenBank/DDBJ databases">
        <authorList>
            <person name="Varghese N."/>
            <person name="Submissions S."/>
        </authorList>
    </citation>
    <scope>NUCLEOTIDE SEQUENCE [LARGE SCALE GENOMIC DNA]</scope>
    <source>
        <strain evidence="3">DSM 18016</strain>
    </source>
</reference>